<evidence type="ECO:0008006" key="14">
    <source>
        <dbReference type="Google" id="ProtNLM"/>
    </source>
</evidence>
<dbReference type="Pfam" id="PF01595">
    <property type="entry name" value="CNNM"/>
    <property type="match status" value="1"/>
</dbReference>
<comment type="subcellular location">
    <subcellularLocation>
        <location evidence="1">Membrane</location>
        <topology evidence="1">Multi-pass membrane protein</topology>
    </subcellularLocation>
</comment>
<dbReference type="Pfam" id="PF00571">
    <property type="entry name" value="CBS"/>
    <property type="match status" value="2"/>
</dbReference>
<dbReference type="PROSITE" id="PS51371">
    <property type="entry name" value="CBS"/>
    <property type="match status" value="1"/>
</dbReference>
<keyword evidence="2 8" id="KW-0812">Transmembrane</keyword>
<evidence type="ECO:0000256" key="4">
    <source>
        <dbReference type="ARBA" id="ARBA00022989"/>
    </source>
</evidence>
<dbReference type="SMART" id="SM01091">
    <property type="entry name" value="CorC_HlyC"/>
    <property type="match status" value="1"/>
</dbReference>
<dbReference type="EMBL" id="CADCST010000100">
    <property type="protein sequence ID" value="CAA9200395.1"/>
    <property type="molecule type" value="Genomic_DNA"/>
</dbReference>
<evidence type="ECO:0000256" key="6">
    <source>
        <dbReference type="ARBA" id="ARBA00023136"/>
    </source>
</evidence>
<evidence type="ECO:0000256" key="3">
    <source>
        <dbReference type="ARBA" id="ARBA00022737"/>
    </source>
</evidence>
<dbReference type="InterPro" id="IPR016169">
    <property type="entry name" value="FAD-bd_PCMH_sub2"/>
</dbReference>
<dbReference type="Gene3D" id="3.10.580.10">
    <property type="entry name" value="CBS-domain"/>
    <property type="match status" value="1"/>
</dbReference>
<proteinExistence type="predicted"/>
<feature type="domain" description="CNNM transmembrane" evidence="11">
    <location>
        <begin position="1"/>
        <end position="195"/>
    </location>
</feature>
<comment type="caution">
    <text evidence="12">The sequence shown here is derived from an EMBL/GenBank/DDBJ whole genome shotgun (WGS) entry which is preliminary data.</text>
</comment>
<evidence type="ECO:0000256" key="1">
    <source>
        <dbReference type="ARBA" id="ARBA00004141"/>
    </source>
</evidence>
<dbReference type="SUPFAM" id="SSF56176">
    <property type="entry name" value="FAD-binding/transporter-associated domain-like"/>
    <property type="match status" value="1"/>
</dbReference>
<dbReference type="Pfam" id="PF03471">
    <property type="entry name" value="CorC_HlyC"/>
    <property type="match status" value="1"/>
</dbReference>
<gene>
    <name evidence="12" type="ORF">FLACOL7796_03205</name>
</gene>
<dbReference type="InterPro" id="IPR044751">
    <property type="entry name" value="Ion_transp-like_CBS"/>
</dbReference>
<dbReference type="CDD" id="cd04590">
    <property type="entry name" value="CBS_pair_CorC_HlyC_assoc"/>
    <property type="match status" value="1"/>
</dbReference>
<dbReference type="InterPro" id="IPR005170">
    <property type="entry name" value="Transptr-assoc_dom"/>
</dbReference>
<organism evidence="12 13">
    <name type="scientific">Flavobacterium collinsii</name>
    <dbReference type="NCBI Taxonomy" id="1114861"/>
    <lineage>
        <taxon>Bacteria</taxon>
        <taxon>Pseudomonadati</taxon>
        <taxon>Bacteroidota</taxon>
        <taxon>Flavobacteriia</taxon>
        <taxon>Flavobacteriales</taxon>
        <taxon>Flavobacteriaceae</taxon>
        <taxon>Flavobacterium</taxon>
    </lineage>
</organism>
<dbReference type="InterPro" id="IPR002550">
    <property type="entry name" value="CNNM"/>
</dbReference>
<evidence type="ECO:0000256" key="9">
    <source>
        <dbReference type="SAM" id="Phobius"/>
    </source>
</evidence>
<evidence type="ECO:0000256" key="7">
    <source>
        <dbReference type="PROSITE-ProRule" id="PRU00703"/>
    </source>
</evidence>
<evidence type="ECO:0000259" key="11">
    <source>
        <dbReference type="PROSITE" id="PS51846"/>
    </source>
</evidence>
<feature type="domain" description="CBS" evidence="10">
    <location>
        <begin position="270"/>
        <end position="330"/>
    </location>
</feature>
<dbReference type="RefSeq" id="WP_173967115.1">
    <property type="nucleotide sequence ID" value="NZ_CADCST010000100.1"/>
</dbReference>
<sequence>MEIGIIILCLILSAFFSGMEIAFISSNKIYLEIEKKQDNFASQILTKLTGNPSKFIAAMLIGNNVALVVYGFYMGDLILESIINLGFHFSNLASLLVQTVVSTFIVLITAEFFPKVFFQIYANTLIKFFAIPAYLFYRLFYYFSTFFIWISDFVLRKFFKTEGDQIQLYFSKIELGNYIAEQMNAVEDDAEVDSEIQIFQNALEFSGVKARDIMTPRTEIVDIDLFDSVADLKELFIETGYSKIVVSQNSLDDIVGYVHSFDLFKKPKTIKSVLMTVEFVPETILIKDALNLLIKKRRNVAVVLDEYGGTSGIITIEDIVEELFGEIEDEHDLDEELIEQELGEGKYLFSTRLDVEYLNETYKLTIPEEDSYGTLGGFIVNSTKEIPQKGEEIVIGSYHFVIEEATNKKIELVKLTIKE</sequence>
<name>A0ABM8KL89_9FLAO</name>
<dbReference type="InterPro" id="IPR000644">
    <property type="entry name" value="CBS_dom"/>
</dbReference>
<reference evidence="12 13" key="1">
    <citation type="submission" date="2020-02" db="EMBL/GenBank/DDBJ databases">
        <authorList>
            <person name="Criscuolo A."/>
        </authorList>
    </citation>
    <scope>NUCLEOTIDE SEQUENCE [LARGE SCALE GENOMIC DNA]</scope>
    <source>
        <strain evidence="12">CECT7796</strain>
    </source>
</reference>
<keyword evidence="3" id="KW-0677">Repeat</keyword>
<dbReference type="InterPro" id="IPR036318">
    <property type="entry name" value="FAD-bd_PCMH-like_sf"/>
</dbReference>
<dbReference type="SUPFAM" id="SSF54631">
    <property type="entry name" value="CBS-domain pair"/>
    <property type="match status" value="1"/>
</dbReference>
<evidence type="ECO:0000313" key="13">
    <source>
        <dbReference type="Proteomes" id="UP000474567"/>
    </source>
</evidence>
<evidence type="ECO:0000313" key="12">
    <source>
        <dbReference type="EMBL" id="CAA9200395.1"/>
    </source>
</evidence>
<dbReference type="PROSITE" id="PS51846">
    <property type="entry name" value="CNNM"/>
    <property type="match status" value="1"/>
</dbReference>
<protein>
    <recommendedName>
        <fullName evidence="14">Hemolysin C</fullName>
    </recommendedName>
</protein>
<dbReference type="InterPro" id="IPR046342">
    <property type="entry name" value="CBS_dom_sf"/>
</dbReference>
<feature type="transmembrane region" description="Helical" evidence="9">
    <location>
        <begin position="55"/>
        <end position="73"/>
    </location>
</feature>
<feature type="transmembrane region" description="Helical" evidence="9">
    <location>
        <begin position="128"/>
        <end position="150"/>
    </location>
</feature>
<keyword evidence="5 7" id="KW-0129">CBS domain</keyword>
<accession>A0ABM8KL89</accession>
<keyword evidence="13" id="KW-1185">Reference proteome</keyword>
<keyword evidence="6 8" id="KW-0472">Membrane</keyword>
<dbReference type="PANTHER" id="PTHR22777">
    <property type="entry name" value="HEMOLYSIN-RELATED"/>
    <property type="match status" value="1"/>
</dbReference>
<evidence type="ECO:0000256" key="2">
    <source>
        <dbReference type="ARBA" id="ARBA00022692"/>
    </source>
</evidence>
<dbReference type="Proteomes" id="UP000474567">
    <property type="component" value="Unassembled WGS sequence"/>
</dbReference>
<evidence type="ECO:0000256" key="5">
    <source>
        <dbReference type="ARBA" id="ARBA00023122"/>
    </source>
</evidence>
<dbReference type="Gene3D" id="3.30.465.10">
    <property type="match status" value="1"/>
</dbReference>
<evidence type="ECO:0000259" key="10">
    <source>
        <dbReference type="PROSITE" id="PS51371"/>
    </source>
</evidence>
<feature type="transmembrane region" description="Helical" evidence="9">
    <location>
        <begin position="85"/>
        <end position="108"/>
    </location>
</feature>
<keyword evidence="4 8" id="KW-1133">Transmembrane helix</keyword>
<dbReference type="PANTHER" id="PTHR22777:SF17">
    <property type="entry name" value="UPF0053 PROTEIN SLL0260"/>
    <property type="match status" value="1"/>
</dbReference>
<evidence type="ECO:0000256" key="8">
    <source>
        <dbReference type="PROSITE-ProRule" id="PRU01193"/>
    </source>
</evidence>